<reference evidence="4" key="1">
    <citation type="submission" date="2020-04" db="EMBL/GenBank/DDBJ databases">
        <authorList>
            <person name="Chiriac C."/>
            <person name="Salcher M."/>
            <person name="Ghai R."/>
            <person name="Kavagutti S V."/>
        </authorList>
    </citation>
    <scope>NUCLEOTIDE SEQUENCE</scope>
</reference>
<accession>A0A6J5NA03</accession>
<evidence type="ECO:0000256" key="1">
    <source>
        <dbReference type="ARBA" id="ARBA00004328"/>
    </source>
</evidence>
<organism evidence="4">
    <name type="scientific">uncultured Caudovirales phage</name>
    <dbReference type="NCBI Taxonomy" id="2100421"/>
    <lineage>
        <taxon>Viruses</taxon>
        <taxon>Duplodnaviria</taxon>
        <taxon>Heunggongvirae</taxon>
        <taxon>Uroviricota</taxon>
        <taxon>Caudoviricetes</taxon>
        <taxon>Peduoviridae</taxon>
        <taxon>Maltschvirus</taxon>
        <taxon>Maltschvirus maltsch</taxon>
    </lineage>
</organism>
<dbReference type="EMBL" id="LR796600">
    <property type="protein sequence ID" value="CAB4153910.1"/>
    <property type="molecule type" value="Genomic_DNA"/>
</dbReference>
<keyword evidence="2" id="KW-0946">Virion</keyword>
<dbReference type="GO" id="GO:0098015">
    <property type="term" value="C:virus tail"/>
    <property type="evidence" value="ECO:0007669"/>
    <property type="project" value="UniProtKB-KW"/>
</dbReference>
<dbReference type="InterPro" id="IPR030392">
    <property type="entry name" value="S74_ICA"/>
</dbReference>
<keyword evidence="2" id="KW-1227">Viral tail protein</keyword>
<evidence type="ECO:0000256" key="2">
    <source>
        <dbReference type="ARBA" id="ARBA00022732"/>
    </source>
</evidence>
<name>A0A6J5NA03_9CAUD</name>
<gene>
    <name evidence="4" type="ORF">UFOVP625_34</name>
</gene>
<protein>
    <submittedName>
        <fullName evidence="4">Intramolecular chaperone auto-processing domain containing protein</fullName>
    </submittedName>
</protein>
<comment type="subcellular location">
    <subcellularLocation>
        <location evidence="1">Virion</location>
    </subcellularLocation>
</comment>
<evidence type="ECO:0000313" key="4">
    <source>
        <dbReference type="EMBL" id="CAB4153910.1"/>
    </source>
</evidence>
<feature type="domain" description="Peptidase S74" evidence="3">
    <location>
        <begin position="393"/>
        <end position="513"/>
    </location>
</feature>
<sequence>MTANTAFGVSTPVNSRSINNAFDAVLNGGYDFSNIVATGSVTAATLTVTGLSSLGEVLATTKLSAGRGVGIKADPTNTQSILQFTNNAVSSQWSSIVATNNLLNVTTPFSVTGTITATSNIGWSASTYLTPVTGGTTNYGSVKVTGTPTSSGWSGYSINGDAVFMSEVNNYGLYDNTNLEWGILCARNGSTQIYHNGTSRLGTQANGVNVTSPAPTISIGGWSSGSAYSAIEASGYGYILLGQAADVNTYVRSVAGVVRIGTPSNNTLTVGATDITITGSMALSASTNAYVSYANTADTALPWSQGPTFQGQTGWAFYSSQAGGYRMGFRGNSAGTYRYLWCVDKSLFGSQPNDSIMNDTINISSGSAWFSAMPASTGSTVVNTFGFLRYVSSRRELKDNIVDVELSDGLDRILALRPVEFTMKPEYLADANEYTPFDVKRGFIAQETAEVDHRYGQWGWVDENQMMATTPAINGELPLEEATPIYWNHDAVIADLVASIQNINTRLVELEKI</sequence>
<proteinExistence type="predicted"/>
<dbReference type="PROSITE" id="PS51688">
    <property type="entry name" value="ICA"/>
    <property type="match status" value="1"/>
</dbReference>
<evidence type="ECO:0000259" key="3">
    <source>
        <dbReference type="PROSITE" id="PS51688"/>
    </source>
</evidence>
<dbReference type="Pfam" id="PF13884">
    <property type="entry name" value="Peptidase_S74"/>
    <property type="match status" value="1"/>
</dbReference>